<dbReference type="GeneID" id="30853903"/>
<sequence>MSEPSTAALMAAMLSQLRETDLGVSSPMNYDANTIMSGIAPPALPEGVEHHPNVPLPAVDLTEEEMQWAARMEPSVVAARIAAKADGRRGAALHSYLATDTLLTTLQPVEPGRFASAPETALVAYYLVSNMEATQALMPTWTAPQVATYAFYVTLAGLHSGDDEVGKLVKRFSQGPPAKLGERMRQRGADIAGVEMPSQDADLTVDDKLNPAVKPQVQALARAAMSYVAIVVTHLGNATEHRIRKYNQALQTAGLAQIVTTSDAIQSAWTVTRALSVGGRMDICVRDYVVGYLSMDIENLQNFARQALFRTVSPLMVTSFLIGAYPDVGWRTLLGMYPGETSAMLGAAEHIQRSGEDAVYTRCAELAQARYAHVVAAAVCLGKTVYPSLMHLRGKYRSAKLSPQVRQWIHDNRDRISAGSYGVVSDEVADHAAHIFKMVSMAVSMDI</sequence>
<dbReference type="EMBL" id="KX884458">
    <property type="protein sequence ID" value="APG78842.1"/>
    <property type="molecule type" value="Genomic_RNA"/>
</dbReference>
<dbReference type="KEGG" id="vg:30853903"/>
<dbReference type="Proteomes" id="UP000201870">
    <property type="component" value="Segment"/>
</dbReference>
<proteinExistence type="predicted"/>
<keyword evidence="2" id="KW-1185">Reference proteome</keyword>
<reference evidence="1" key="1">
    <citation type="journal article" date="2016" name="Nature">
        <title>Redefining the invertebrate RNA virosphere.</title>
        <authorList>
            <person name="Shi M."/>
            <person name="Lin X.D."/>
            <person name="Tian J.H."/>
            <person name="Chen L.J."/>
            <person name="Chen X."/>
            <person name="Li C.X."/>
            <person name="Qin X.C."/>
            <person name="Li J."/>
            <person name="Cao J.P."/>
            <person name="Eden J.S."/>
            <person name="Buchmann J."/>
            <person name="Wang W."/>
            <person name="Xu J."/>
            <person name="Holmes E.C."/>
            <person name="Zhang Y.Z."/>
        </authorList>
    </citation>
    <scope>NUCLEOTIDE SEQUENCE [LARGE SCALE GENOMIC DNA]</scope>
    <source>
        <strain evidence="1">WLJQ91782</strain>
    </source>
</reference>
<organism evidence="1">
    <name type="scientific">Wenling crustacean virus 15</name>
    <dbReference type="NCBI Taxonomy" id="1923484"/>
    <lineage>
        <taxon>Viruses</taxon>
        <taxon>Riboviria</taxon>
        <taxon>Orthornavirae</taxon>
        <taxon>Negarnaviricota</taxon>
        <taxon>Haploviricotina</taxon>
        <taxon>Monjiviricetes</taxon>
        <taxon>Jingchuvirales</taxon>
        <taxon>Chuviridae</taxon>
        <taxon>Taceavirus</taxon>
        <taxon>Taceavirus wenlingense</taxon>
    </lineage>
</organism>
<dbReference type="RefSeq" id="YP_009336634.1">
    <property type="nucleotide sequence ID" value="NC_032802.1"/>
</dbReference>
<name>A0A1L3KN80_9VIRU</name>
<protein>
    <submittedName>
        <fullName evidence="1">Uncharacterized protein</fullName>
    </submittedName>
</protein>
<accession>A0A1L3KN80</accession>
<evidence type="ECO:0000313" key="2">
    <source>
        <dbReference type="Proteomes" id="UP000201870"/>
    </source>
</evidence>
<evidence type="ECO:0000313" key="1">
    <source>
        <dbReference type="EMBL" id="APG78842.1"/>
    </source>
</evidence>